<name>A0A3E2HD97_SCYLI</name>
<dbReference type="PANTHER" id="PTHR10131:SF94">
    <property type="entry name" value="TNF RECEPTOR-ASSOCIATED FACTOR 4"/>
    <property type="match status" value="1"/>
</dbReference>
<evidence type="ECO:0000256" key="1">
    <source>
        <dbReference type="ARBA" id="ARBA00022723"/>
    </source>
</evidence>
<proteinExistence type="predicted"/>
<feature type="compositionally biased region" description="Low complexity" evidence="6">
    <location>
        <begin position="429"/>
        <end position="442"/>
    </location>
</feature>
<feature type="domain" description="TRAF-type" evidence="8">
    <location>
        <begin position="210"/>
        <end position="265"/>
    </location>
</feature>
<feature type="non-terminal residue" evidence="9">
    <location>
        <position position="1"/>
    </location>
</feature>
<protein>
    <recommendedName>
        <fullName evidence="11">RING-type domain-containing protein</fullName>
    </recommendedName>
</protein>
<dbReference type="Pfam" id="PF13923">
    <property type="entry name" value="zf-C3HC4_2"/>
    <property type="match status" value="1"/>
</dbReference>
<feature type="compositionally biased region" description="Basic and acidic residues" evidence="6">
    <location>
        <begin position="451"/>
        <end position="463"/>
    </location>
</feature>
<gene>
    <name evidence="9" type="ORF">B7463_g4944</name>
</gene>
<evidence type="ECO:0000313" key="10">
    <source>
        <dbReference type="Proteomes" id="UP000258309"/>
    </source>
</evidence>
<evidence type="ECO:0000256" key="6">
    <source>
        <dbReference type="SAM" id="MobiDB-lite"/>
    </source>
</evidence>
<dbReference type="PANTHER" id="PTHR10131">
    <property type="entry name" value="TNF RECEPTOR ASSOCIATED FACTOR"/>
    <property type="match status" value="1"/>
</dbReference>
<dbReference type="SUPFAM" id="SSF49599">
    <property type="entry name" value="TRAF domain-like"/>
    <property type="match status" value="1"/>
</dbReference>
<evidence type="ECO:0000259" key="8">
    <source>
        <dbReference type="PROSITE" id="PS50145"/>
    </source>
</evidence>
<dbReference type="OrthoDB" id="1630758at2759"/>
<dbReference type="SUPFAM" id="SSF57850">
    <property type="entry name" value="RING/U-box"/>
    <property type="match status" value="1"/>
</dbReference>
<dbReference type="AlphaFoldDB" id="A0A3E2HD97"/>
<evidence type="ECO:0000256" key="2">
    <source>
        <dbReference type="ARBA" id="ARBA00022771"/>
    </source>
</evidence>
<dbReference type="PROSITE" id="PS50089">
    <property type="entry name" value="ZF_RING_2"/>
    <property type="match status" value="1"/>
</dbReference>
<dbReference type="EMBL" id="NCSJ02000076">
    <property type="protein sequence ID" value="RFU31388.1"/>
    <property type="molecule type" value="Genomic_DNA"/>
</dbReference>
<dbReference type="InterPro" id="IPR001841">
    <property type="entry name" value="Znf_RING"/>
</dbReference>
<dbReference type="Gene3D" id="3.30.40.10">
    <property type="entry name" value="Zinc/RING finger domain, C3HC4 (zinc finger)"/>
    <property type="match status" value="2"/>
</dbReference>
<accession>A0A3E2HD97</accession>
<evidence type="ECO:0000256" key="3">
    <source>
        <dbReference type="ARBA" id="ARBA00022833"/>
    </source>
</evidence>
<feature type="domain" description="RING-type" evidence="7">
    <location>
        <begin position="80"/>
        <end position="118"/>
    </location>
</feature>
<sequence length="463" mass="52160">MPPPNTPQDTPRNLSRDLGHLTVPPNTPIRPASPRATRRAVVLRPAQLAQDGTVCGEPTAVEVDFRALTYAGPVDENLICPICRVALVDPVDTVCDHTFCRDCITEALCHNNQCPVDRYPLSEPELYRSHKIVLNQLDALQVHCICCRSTLPRSMLENHLERYCKDALVKCPGKTCRDLVKRKYFERGCLHHDATCPDCDEVHQEIDMETHRELNCKVREAECKYCGAEILRCKEAEHLKECPDVVACCKWAVYGCQHESKRKELDSHAPDCNFKIVGPMAEILKSEIAALRDEVHALNEKDRIQERRIKFLENRPITESPLTYSEISNQTVASLPAVASSEGLESRDQYDSSDQYLLSLIESQESRVDQISAGMTDLEAKQTMMLFNETIPIKEQLAELRSEQGLLRMHVRWLVNFKLQERRPGPGPSAGSESPAGPGNSSQPPPQPHRRLSDSTRDIVTKL</sequence>
<reference evidence="9 10" key="1">
    <citation type="submission" date="2018-05" db="EMBL/GenBank/DDBJ databases">
        <title>Draft genome sequence of Scytalidium lignicola DSM 105466, a ubiquitous saprotrophic fungus.</title>
        <authorList>
            <person name="Buettner E."/>
            <person name="Gebauer A.M."/>
            <person name="Hofrichter M."/>
            <person name="Liers C."/>
            <person name="Kellner H."/>
        </authorList>
    </citation>
    <scope>NUCLEOTIDE SEQUENCE [LARGE SCALE GENOMIC DNA]</scope>
    <source>
        <strain evidence="9 10">DSM 105466</strain>
    </source>
</reference>
<keyword evidence="10" id="KW-1185">Reference proteome</keyword>
<dbReference type="STRING" id="5539.A0A3E2HD97"/>
<evidence type="ECO:0000313" key="9">
    <source>
        <dbReference type="EMBL" id="RFU31388.1"/>
    </source>
</evidence>
<feature type="region of interest" description="Disordered" evidence="6">
    <location>
        <begin position="421"/>
        <end position="463"/>
    </location>
</feature>
<dbReference type="PROSITE" id="PS00518">
    <property type="entry name" value="ZF_RING_1"/>
    <property type="match status" value="1"/>
</dbReference>
<dbReference type="SMART" id="SM00184">
    <property type="entry name" value="RING"/>
    <property type="match status" value="1"/>
</dbReference>
<feature type="non-terminal residue" evidence="9">
    <location>
        <position position="463"/>
    </location>
</feature>
<keyword evidence="5" id="KW-0175">Coiled coil</keyword>
<dbReference type="OMA" id="PLTTICG"/>
<keyword evidence="2 4" id="KW-0863">Zinc-finger</keyword>
<comment type="caution">
    <text evidence="9">The sequence shown here is derived from an EMBL/GenBank/DDBJ whole genome shotgun (WGS) entry which is preliminary data.</text>
</comment>
<evidence type="ECO:0000259" key="7">
    <source>
        <dbReference type="PROSITE" id="PS50089"/>
    </source>
</evidence>
<organism evidence="9 10">
    <name type="scientific">Scytalidium lignicola</name>
    <name type="common">Hyphomycete</name>
    <dbReference type="NCBI Taxonomy" id="5539"/>
    <lineage>
        <taxon>Eukaryota</taxon>
        <taxon>Fungi</taxon>
        <taxon>Dikarya</taxon>
        <taxon>Ascomycota</taxon>
        <taxon>Pezizomycotina</taxon>
        <taxon>Leotiomycetes</taxon>
        <taxon>Leotiomycetes incertae sedis</taxon>
        <taxon>Scytalidium</taxon>
    </lineage>
</organism>
<dbReference type="InterPro" id="IPR001293">
    <property type="entry name" value="Znf_TRAF"/>
</dbReference>
<keyword evidence="3 4" id="KW-0862">Zinc</keyword>
<feature type="coiled-coil region" evidence="5">
    <location>
        <begin position="281"/>
        <end position="315"/>
    </location>
</feature>
<dbReference type="PROSITE" id="PS50145">
    <property type="entry name" value="ZF_TRAF"/>
    <property type="match status" value="1"/>
</dbReference>
<evidence type="ECO:0000256" key="5">
    <source>
        <dbReference type="SAM" id="Coils"/>
    </source>
</evidence>
<evidence type="ECO:0008006" key="11">
    <source>
        <dbReference type="Google" id="ProtNLM"/>
    </source>
</evidence>
<dbReference type="InterPro" id="IPR017907">
    <property type="entry name" value="Znf_RING_CS"/>
</dbReference>
<dbReference type="Proteomes" id="UP000258309">
    <property type="component" value="Unassembled WGS sequence"/>
</dbReference>
<dbReference type="GO" id="GO:0008270">
    <property type="term" value="F:zinc ion binding"/>
    <property type="evidence" value="ECO:0007669"/>
    <property type="project" value="UniProtKB-KW"/>
</dbReference>
<feature type="zinc finger region" description="TRAF-type" evidence="4">
    <location>
        <begin position="210"/>
        <end position="265"/>
    </location>
</feature>
<feature type="region of interest" description="Disordered" evidence="6">
    <location>
        <begin position="1"/>
        <end position="36"/>
    </location>
</feature>
<evidence type="ECO:0000256" key="4">
    <source>
        <dbReference type="PROSITE-ProRule" id="PRU00207"/>
    </source>
</evidence>
<dbReference type="InterPro" id="IPR013083">
    <property type="entry name" value="Znf_RING/FYVE/PHD"/>
</dbReference>
<keyword evidence="1 4" id="KW-0479">Metal-binding</keyword>